<feature type="region of interest" description="Disordered" evidence="1">
    <location>
        <begin position="26"/>
        <end position="47"/>
    </location>
</feature>
<dbReference type="Proteomes" id="UP000314294">
    <property type="component" value="Unassembled WGS sequence"/>
</dbReference>
<evidence type="ECO:0000313" key="3">
    <source>
        <dbReference type="Proteomes" id="UP000314294"/>
    </source>
</evidence>
<proteinExistence type="predicted"/>
<gene>
    <name evidence="2" type="ORF">EYF80_015336</name>
</gene>
<comment type="caution">
    <text evidence="2">The sequence shown here is derived from an EMBL/GenBank/DDBJ whole genome shotgun (WGS) entry which is preliminary data.</text>
</comment>
<evidence type="ECO:0000256" key="1">
    <source>
        <dbReference type="SAM" id="MobiDB-lite"/>
    </source>
</evidence>
<accession>A0A4Z2I8S0</accession>
<protein>
    <submittedName>
        <fullName evidence="2">Uncharacterized protein</fullName>
    </submittedName>
</protein>
<name>A0A4Z2I8S0_9TELE</name>
<keyword evidence="3" id="KW-1185">Reference proteome</keyword>
<feature type="compositionally biased region" description="Polar residues" evidence="1">
    <location>
        <begin position="28"/>
        <end position="47"/>
    </location>
</feature>
<dbReference type="AlphaFoldDB" id="A0A4Z2I8S0"/>
<reference evidence="2 3" key="1">
    <citation type="submission" date="2019-03" db="EMBL/GenBank/DDBJ databases">
        <title>First draft genome of Liparis tanakae, snailfish: a comprehensive survey of snailfish specific genes.</title>
        <authorList>
            <person name="Kim W."/>
            <person name="Song I."/>
            <person name="Jeong J.-H."/>
            <person name="Kim D."/>
            <person name="Kim S."/>
            <person name="Ryu S."/>
            <person name="Song J.Y."/>
            <person name="Lee S.K."/>
        </authorList>
    </citation>
    <scope>NUCLEOTIDE SEQUENCE [LARGE SCALE GENOMIC DNA]</scope>
    <source>
        <tissue evidence="2">Muscle</tissue>
    </source>
</reference>
<organism evidence="2 3">
    <name type="scientific">Liparis tanakae</name>
    <name type="common">Tanaka's snailfish</name>
    <dbReference type="NCBI Taxonomy" id="230148"/>
    <lineage>
        <taxon>Eukaryota</taxon>
        <taxon>Metazoa</taxon>
        <taxon>Chordata</taxon>
        <taxon>Craniata</taxon>
        <taxon>Vertebrata</taxon>
        <taxon>Euteleostomi</taxon>
        <taxon>Actinopterygii</taxon>
        <taxon>Neopterygii</taxon>
        <taxon>Teleostei</taxon>
        <taxon>Neoteleostei</taxon>
        <taxon>Acanthomorphata</taxon>
        <taxon>Eupercaria</taxon>
        <taxon>Perciformes</taxon>
        <taxon>Cottioidei</taxon>
        <taxon>Cottales</taxon>
        <taxon>Liparidae</taxon>
        <taxon>Liparis</taxon>
    </lineage>
</organism>
<dbReference type="EMBL" id="SRLO01000114">
    <property type="protein sequence ID" value="TNN74377.1"/>
    <property type="molecule type" value="Genomic_DNA"/>
</dbReference>
<sequence length="67" mass="7482">MEGARRKGGGMSDDEQSCPYVQPLCFTRSPTQPQRKGNGNPSCRTQTLKDSVKLQLLLRLGKKTKQM</sequence>
<evidence type="ECO:0000313" key="2">
    <source>
        <dbReference type="EMBL" id="TNN74377.1"/>
    </source>
</evidence>